<dbReference type="EMBL" id="RWAH01000003">
    <property type="protein sequence ID" value="MMS75808.1"/>
    <property type="molecule type" value="Genomic_DNA"/>
</dbReference>
<protein>
    <recommendedName>
        <fullName evidence="3">DUF1311 domain-containing protein</fullName>
    </recommendedName>
</protein>
<name>A0A403SW91_SALER</name>
<dbReference type="AlphaFoldDB" id="A0A403SW91"/>
<gene>
    <name evidence="2" type="ORF">D9O31_04105</name>
</gene>
<comment type="caution">
    <text evidence="2">The sequence shown here is derived from an EMBL/GenBank/DDBJ whole genome shotgun (WGS) entry which is preliminary data.</text>
</comment>
<proteinExistence type="predicted"/>
<feature type="chain" id="PRO_5019303116" description="DUF1311 domain-containing protein" evidence="1">
    <location>
        <begin position="24"/>
        <end position="322"/>
    </location>
</feature>
<dbReference type="Proteomes" id="UP000839526">
    <property type="component" value="Unassembled WGS sequence"/>
</dbReference>
<evidence type="ECO:0000256" key="1">
    <source>
        <dbReference type="SAM" id="SignalP"/>
    </source>
</evidence>
<accession>A0A403SW91</accession>
<keyword evidence="1" id="KW-0732">Signal</keyword>
<feature type="signal peptide" evidence="1">
    <location>
        <begin position="1"/>
        <end position="23"/>
    </location>
</feature>
<sequence>MMMNKILLAVSVAFAGSIFHANGASFDCKKAKSFSEKTICSDSKLSKDDDDLKYLYGRAKASVQDRQAFSEITKTLWNSRERCSDFTCVNSWYDTAFAIYGAIAEKGIPETNGKNDILANAEQYKSETTNKNVSPISGDKENITVKESKIQNLNDGDVKVVNPKITYQLKNESAFVDVIEKAIIKSKSAKNDMQIGGIKALRDKEICNILQVKSVSNWIGQVKKVSANSDGKGVLALSLPSGILIKTWNNSFSDTKYNTLMEPGTEIFNRASELSVGDVVYFSGTFFEDNDDCISESSLSLSGKVKEPEFIFRFSDIRKYQQ</sequence>
<organism evidence="2">
    <name type="scientific">Salmonella enterica</name>
    <name type="common">Salmonella choleraesuis</name>
    <dbReference type="NCBI Taxonomy" id="28901"/>
    <lineage>
        <taxon>Bacteria</taxon>
        <taxon>Pseudomonadati</taxon>
        <taxon>Pseudomonadota</taxon>
        <taxon>Gammaproteobacteria</taxon>
        <taxon>Enterobacterales</taxon>
        <taxon>Enterobacteriaceae</taxon>
        <taxon>Salmonella</taxon>
    </lineage>
</organism>
<evidence type="ECO:0000313" key="2">
    <source>
        <dbReference type="EMBL" id="MMS75808.1"/>
    </source>
</evidence>
<reference evidence="2" key="1">
    <citation type="submission" date="2018-10" db="EMBL/GenBank/DDBJ databases">
        <authorList>
            <consortium name="PulseNet: The National Subtyping Network for Foodborne Disease Surveillance"/>
            <person name="Tarr C.L."/>
            <person name="Trees E."/>
            <person name="Katz L.S."/>
            <person name="Carleton-Romer H.A."/>
            <person name="Stroika S."/>
            <person name="Kucerova Z."/>
            <person name="Roache K.F."/>
            <person name="Sabol A.L."/>
            <person name="Besser J."/>
            <person name="Gerner-Smidt P."/>
        </authorList>
    </citation>
    <scope>NUCLEOTIDE SEQUENCE [LARGE SCALE GENOMIC DNA]</scope>
    <source>
        <strain evidence="2">PNUSAS052121</strain>
    </source>
</reference>
<evidence type="ECO:0008006" key="3">
    <source>
        <dbReference type="Google" id="ProtNLM"/>
    </source>
</evidence>